<dbReference type="SMART" id="SM00448">
    <property type="entry name" value="REC"/>
    <property type="match status" value="1"/>
</dbReference>
<dbReference type="EMBL" id="QRGR01000014">
    <property type="protein sequence ID" value="RDV14574.1"/>
    <property type="molecule type" value="Genomic_DNA"/>
</dbReference>
<dbReference type="Proteomes" id="UP000256708">
    <property type="component" value="Unassembled WGS sequence"/>
</dbReference>
<evidence type="ECO:0000256" key="1">
    <source>
        <dbReference type="PROSITE-ProRule" id="PRU00169"/>
    </source>
</evidence>
<gene>
    <name evidence="3" type="ORF">DXT99_14345</name>
</gene>
<feature type="modified residue" description="4-aspartylphosphate" evidence="1">
    <location>
        <position position="70"/>
    </location>
</feature>
<evidence type="ECO:0000313" key="3">
    <source>
        <dbReference type="EMBL" id="RDV14574.1"/>
    </source>
</evidence>
<keyword evidence="4" id="KW-1185">Reference proteome</keyword>
<name>A0A3D8LBA0_9BACT</name>
<dbReference type="Gene3D" id="3.40.50.2300">
    <property type="match status" value="1"/>
</dbReference>
<dbReference type="InterPro" id="IPR001789">
    <property type="entry name" value="Sig_transdc_resp-reg_receiver"/>
</dbReference>
<feature type="domain" description="Response regulatory" evidence="2">
    <location>
        <begin position="13"/>
        <end position="138"/>
    </location>
</feature>
<evidence type="ECO:0000259" key="2">
    <source>
        <dbReference type="PROSITE" id="PS50110"/>
    </source>
</evidence>
<comment type="caution">
    <text evidence="3">The sequence shown here is derived from an EMBL/GenBank/DDBJ whole genome shotgun (WGS) entry which is preliminary data.</text>
</comment>
<accession>A0A3D8LBA0</accession>
<dbReference type="AlphaFoldDB" id="A0A3D8LBA0"/>
<evidence type="ECO:0000313" key="4">
    <source>
        <dbReference type="Proteomes" id="UP000256708"/>
    </source>
</evidence>
<reference evidence="4" key="1">
    <citation type="submission" date="2018-08" db="EMBL/GenBank/DDBJ databases">
        <authorList>
            <person name="Liu Z.-W."/>
            <person name="Du Z.-J."/>
        </authorList>
    </citation>
    <scope>NUCLEOTIDE SEQUENCE [LARGE SCALE GENOMIC DNA]</scope>
    <source>
        <strain evidence="4">H4X</strain>
    </source>
</reference>
<dbReference type="CDD" id="cd17546">
    <property type="entry name" value="REC_hyHK_CKI1_RcsC-like"/>
    <property type="match status" value="1"/>
</dbReference>
<sequence>MVTKPEKWQQINVVLVVDDDDNWCFVSKKILQKAGVGKDIITANNGQQALEILQAFAAEGKKLPELIFLDIKMPLMDGFQFLEIATKSAELDLSRTKIFVCSSSFLSKDKDRAKQYPVAGFITKPLTLEILRDILPSD</sequence>
<dbReference type="InterPro" id="IPR011006">
    <property type="entry name" value="CheY-like_superfamily"/>
</dbReference>
<organism evidence="3 4">
    <name type="scientific">Pontibacter diazotrophicus</name>
    <dbReference type="NCBI Taxonomy" id="1400979"/>
    <lineage>
        <taxon>Bacteria</taxon>
        <taxon>Pseudomonadati</taxon>
        <taxon>Bacteroidota</taxon>
        <taxon>Cytophagia</taxon>
        <taxon>Cytophagales</taxon>
        <taxon>Hymenobacteraceae</taxon>
        <taxon>Pontibacter</taxon>
    </lineage>
</organism>
<dbReference type="GO" id="GO:0000160">
    <property type="term" value="P:phosphorelay signal transduction system"/>
    <property type="evidence" value="ECO:0007669"/>
    <property type="project" value="InterPro"/>
</dbReference>
<proteinExistence type="predicted"/>
<keyword evidence="1" id="KW-0597">Phosphoprotein</keyword>
<dbReference type="PANTHER" id="PTHR44520">
    <property type="entry name" value="RESPONSE REGULATOR RCP1-RELATED"/>
    <property type="match status" value="1"/>
</dbReference>
<dbReference type="PANTHER" id="PTHR44520:SF2">
    <property type="entry name" value="RESPONSE REGULATOR RCP1"/>
    <property type="match status" value="1"/>
</dbReference>
<dbReference type="Pfam" id="PF00072">
    <property type="entry name" value="Response_reg"/>
    <property type="match status" value="1"/>
</dbReference>
<protein>
    <submittedName>
        <fullName evidence="3">Response regulator</fullName>
    </submittedName>
</protein>
<dbReference type="SUPFAM" id="SSF52172">
    <property type="entry name" value="CheY-like"/>
    <property type="match status" value="1"/>
</dbReference>
<dbReference type="PROSITE" id="PS50110">
    <property type="entry name" value="RESPONSE_REGULATORY"/>
    <property type="match status" value="1"/>
</dbReference>
<dbReference type="InterPro" id="IPR052893">
    <property type="entry name" value="TCS_response_regulator"/>
</dbReference>